<dbReference type="EMBL" id="VFPH01000002">
    <property type="protein sequence ID" value="TQM36661.1"/>
    <property type="molecule type" value="Genomic_DNA"/>
</dbReference>
<keyword evidence="3" id="KW-1185">Reference proteome</keyword>
<evidence type="ECO:0000313" key="2">
    <source>
        <dbReference type="EMBL" id="TQM36661.1"/>
    </source>
</evidence>
<dbReference type="InterPro" id="IPR037407">
    <property type="entry name" value="MLP_fam"/>
</dbReference>
<feature type="domain" description="MbtH-like" evidence="1">
    <location>
        <begin position="4"/>
        <end position="54"/>
    </location>
</feature>
<dbReference type="InterPro" id="IPR038020">
    <property type="entry name" value="MbtH-like_sf"/>
</dbReference>
<evidence type="ECO:0000313" key="3">
    <source>
        <dbReference type="Proteomes" id="UP000319818"/>
    </source>
</evidence>
<dbReference type="AlphaFoldDB" id="A0A543FS92"/>
<accession>A0A543FS92</accession>
<dbReference type="PANTHER" id="PTHR38444">
    <property type="entry name" value="ENTEROBACTIN BIOSYNTHESIS PROTEIN YBDZ"/>
    <property type="match status" value="1"/>
</dbReference>
<proteinExistence type="predicted"/>
<evidence type="ECO:0000259" key="1">
    <source>
        <dbReference type="SMART" id="SM00923"/>
    </source>
</evidence>
<gene>
    <name evidence="2" type="ORF">FB388_3846</name>
</gene>
<dbReference type="Proteomes" id="UP000319818">
    <property type="component" value="Unassembled WGS sequence"/>
</dbReference>
<reference evidence="2 3" key="1">
    <citation type="submission" date="2019-06" db="EMBL/GenBank/DDBJ databases">
        <title>Sequencing the genomes of 1000 actinobacteria strains.</title>
        <authorList>
            <person name="Klenk H.-P."/>
        </authorList>
    </citation>
    <scope>NUCLEOTIDE SEQUENCE [LARGE SCALE GENOMIC DNA]</scope>
    <source>
        <strain evidence="2 3">DSM 45511</strain>
    </source>
</reference>
<comment type="caution">
    <text evidence="2">The sequence shown here is derived from an EMBL/GenBank/DDBJ whole genome shotgun (WGS) entry which is preliminary data.</text>
</comment>
<protein>
    <submittedName>
        <fullName evidence="2">MbtH protein</fullName>
    </submittedName>
</protein>
<dbReference type="RefSeq" id="WP_142103538.1">
    <property type="nucleotide sequence ID" value="NZ_VFPH01000002.1"/>
</dbReference>
<organism evidence="2 3">
    <name type="scientific">Pseudonocardia cypriaca</name>
    <dbReference type="NCBI Taxonomy" id="882449"/>
    <lineage>
        <taxon>Bacteria</taxon>
        <taxon>Bacillati</taxon>
        <taxon>Actinomycetota</taxon>
        <taxon>Actinomycetes</taxon>
        <taxon>Pseudonocardiales</taxon>
        <taxon>Pseudonocardiaceae</taxon>
        <taxon>Pseudonocardia</taxon>
    </lineage>
</organism>
<dbReference type="SMART" id="SM00923">
    <property type="entry name" value="MbtH"/>
    <property type="match status" value="1"/>
</dbReference>
<dbReference type="SUPFAM" id="SSF160582">
    <property type="entry name" value="MbtH-like"/>
    <property type="match status" value="1"/>
</dbReference>
<sequence length="73" mass="8328">MSTNPFDDEDGEFFALINHEGQYSLWPAFAEIPAGWTAVHGPGPRKEVLEHIETNWSDMRPRSLVEQMERGAQ</sequence>
<name>A0A543FS92_9PSEU</name>
<dbReference type="PANTHER" id="PTHR38444:SF1">
    <property type="entry name" value="ENTEROBACTIN BIOSYNTHESIS PROTEIN YBDZ"/>
    <property type="match status" value="1"/>
</dbReference>
<dbReference type="OrthoDB" id="7584480at2"/>
<dbReference type="InterPro" id="IPR005153">
    <property type="entry name" value="MbtH-like_dom"/>
</dbReference>
<dbReference type="GO" id="GO:0019290">
    <property type="term" value="P:siderophore biosynthetic process"/>
    <property type="evidence" value="ECO:0007669"/>
    <property type="project" value="TreeGrafter"/>
</dbReference>
<dbReference type="Gene3D" id="3.90.820.10">
    <property type="entry name" value="Structural Genomics, Unknown Function 30-nov-00 1gh9 Mol_id"/>
    <property type="match status" value="1"/>
</dbReference>
<dbReference type="GO" id="GO:0005829">
    <property type="term" value="C:cytosol"/>
    <property type="evidence" value="ECO:0007669"/>
    <property type="project" value="TreeGrafter"/>
</dbReference>
<dbReference type="Pfam" id="PF03621">
    <property type="entry name" value="MbtH"/>
    <property type="match status" value="1"/>
</dbReference>